<sequence length="414" mass="46076">MLRILVLIAVVGIALSLPKEKVFQKRSYDPSMVAFWPLNAEQGTIDQIDSNDGLPTGVTVDNTKHGDICSAYSFSGNSGSYIEFPNNGRFDTRFSTTLLVYVYPTGVAGPLFHYKRNNWGSHLWQTGPNEGFVRLTGRNDFSSTAELKANVLVQNDWNFFGVTYDYYSGEEKLYLNGAVVKSGNIGSVEIETQYEARMGAVTFDSRYYKGLVTCMQVYNRALSPDEIIEAEKLCTKCPAVVSGDPHLTTFDGRAYSFQGTCWHTLVKDCSNTNPEFEIRAHFAPRDDIDGLKTRTVAVNVTVGKESIIVDKNNKVSGNNNDFKPWKRQIDVSSNNNTVMISFTVKDTTFTLHWNGRKHIFTADVSGTAYRGKVGGLLGNADGDSHNDFMMSDGKVSKDVNEFGDTWKVADMRCE</sequence>
<feature type="signal peptide" evidence="1">
    <location>
        <begin position="1"/>
        <end position="16"/>
    </location>
</feature>
<dbReference type="Pfam" id="PF13385">
    <property type="entry name" value="Laminin_G_3"/>
    <property type="match status" value="1"/>
</dbReference>
<feature type="domain" description="VWFD" evidence="2">
    <location>
        <begin position="237"/>
        <end position="414"/>
    </location>
</feature>
<dbReference type="SUPFAM" id="SSF49899">
    <property type="entry name" value="Concanavalin A-like lectins/glucanases"/>
    <property type="match status" value="1"/>
</dbReference>
<evidence type="ECO:0000256" key="1">
    <source>
        <dbReference type="SAM" id="SignalP"/>
    </source>
</evidence>
<organism evidence="3 4">
    <name type="scientific">Saccoglossus kowalevskii</name>
    <name type="common">Acorn worm</name>
    <dbReference type="NCBI Taxonomy" id="10224"/>
    <lineage>
        <taxon>Eukaryota</taxon>
        <taxon>Metazoa</taxon>
        <taxon>Hemichordata</taxon>
        <taxon>Enteropneusta</taxon>
        <taxon>Harrimaniidae</taxon>
        <taxon>Saccoglossus</taxon>
    </lineage>
</organism>
<keyword evidence="3" id="KW-1185">Reference proteome</keyword>
<dbReference type="RefSeq" id="XP_006811135.1">
    <property type="nucleotide sequence ID" value="XM_006811072.1"/>
</dbReference>
<protein>
    <submittedName>
        <fullName evidence="4">IgGFc-binding protein-like</fullName>
    </submittedName>
</protein>
<dbReference type="PANTHER" id="PTHR47635">
    <property type="entry name" value="CUB DOMAIN-CONTAINING PROTEIN"/>
    <property type="match status" value="1"/>
</dbReference>
<keyword evidence="1" id="KW-0732">Signal</keyword>
<dbReference type="SMART" id="SM00216">
    <property type="entry name" value="VWD"/>
    <property type="match status" value="1"/>
</dbReference>
<evidence type="ECO:0000259" key="2">
    <source>
        <dbReference type="PROSITE" id="PS51233"/>
    </source>
</evidence>
<gene>
    <name evidence="4" type="primary">LOC102807150</name>
</gene>
<feature type="chain" id="PRO_5045826210" evidence="1">
    <location>
        <begin position="17"/>
        <end position="414"/>
    </location>
</feature>
<accession>A0ABM0LTP4</accession>
<name>A0ABM0LTP4_SACKO</name>
<dbReference type="InterPro" id="IPR013320">
    <property type="entry name" value="ConA-like_dom_sf"/>
</dbReference>
<reference evidence="4" key="1">
    <citation type="submission" date="2025-08" db="UniProtKB">
        <authorList>
            <consortium name="RefSeq"/>
        </authorList>
    </citation>
    <scope>IDENTIFICATION</scope>
    <source>
        <tissue evidence="4">Testes</tissue>
    </source>
</reference>
<dbReference type="Proteomes" id="UP000694865">
    <property type="component" value="Unplaced"/>
</dbReference>
<dbReference type="Pfam" id="PF00094">
    <property type="entry name" value="VWD"/>
    <property type="match status" value="1"/>
</dbReference>
<dbReference type="PROSITE" id="PS51233">
    <property type="entry name" value="VWFD"/>
    <property type="match status" value="1"/>
</dbReference>
<evidence type="ECO:0000313" key="4">
    <source>
        <dbReference type="RefSeq" id="XP_006811135.1"/>
    </source>
</evidence>
<dbReference type="InterPro" id="IPR001846">
    <property type="entry name" value="VWF_type-D"/>
</dbReference>
<dbReference type="GeneID" id="102807150"/>
<proteinExistence type="predicted"/>
<dbReference type="Gene3D" id="2.60.120.200">
    <property type="match status" value="1"/>
</dbReference>
<dbReference type="PANTHER" id="PTHR47635:SF2">
    <property type="entry name" value="LAMG-LIKE JELLYROLL FOLD DOMAIN-CONTAINING PROTEIN"/>
    <property type="match status" value="1"/>
</dbReference>
<evidence type="ECO:0000313" key="3">
    <source>
        <dbReference type="Proteomes" id="UP000694865"/>
    </source>
</evidence>